<gene>
    <name evidence="1" type="ORF">PSEBR_gl36</name>
</gene>
<sequence length="95" mass="10904">MLLQHVGATSYDDAEFGAQSLTNRTGKKPEPHAFQANTKNWYDMCKRLRNRSYPADRWLFFNHGTRASARTNKDFPCTALPGVALHPAYWQPPCY</sequence>
<dbReference type="EMBL" id="CP002585">
    <property type="protein sequence ID" value="AEA68091.1"/>
    <property type="molecule type" value="Genomic_DNA"/>
</dbReference>
<proteinExistence type="predicted"/>
<dbReference type="Proteomes" id="UP000006692">
    <property type="component" value="Chromosome"/>
</dbReference>
<dbReference type="STRING" id="994484.PSEBR_gl36"/>
<evidence type="ECO:0000313" key="1">
    <source>
        <dbReference type="EMBL" id="AEA68091.1"/>
    </source>
</evidence>
<dbReference type="KEGG" id="pba:PSEBR_gl36"/>
<accession>F2K9M9</accession>
<dbReference type="AlphaFoldDB" id="F2K9M9"/>
<dbReference type="HOGENOM" id="CLU_2370602_0_0_6"/>
<protein>
    <submittedName>
        <fullName evidence="1">Uncharacterized protein</fullName>
    </submittedName>
</protein>
<organism evidence="1 2">
    <name type="scientific">Pseudomonas brassicacearum (strain NFM421)</name>
    <dbReference type="NCBI Taxonomy" id="994484"/>
    <lineage>
        <taxon>Bacteria</taxon>
        <taxon>Pseudomonadati</taxon>
        <taxon>Pseudomonadota</taxon>
        <taxon>Gammaproteobacteria</taxon>
        <taxon>Pseudomonadales</taxon>
        <taxon>Pseudomonadaceae</taxon>
        <taxon>Pseudomonas</taxon>
    </lineage>
</organism>
<reference evidence="1 2" key="1">
    <citation type="journal article" date="2011" name="J. Bacteriol.">
        <title>Complete genome sequence of a beneficial plant root-associated bacterium, Pseudomonas brassicacearum.</title>
        <authorList>
            <person name="Ortet P."/>
            <person name="Barakat M."/>
            <person name="Lalaouna D."/>
            <person name="Fochesato S."/>
            <person name="Barbe V."/>
            <person name="Vacherie B."/>
            <person name="Santaella C."/>
            <person name="Heulin T."/>
            <person name="Achouak W."/>
        </authorList>
    </citation>
    <scope>NUCLEOTIDE SEQUENCE [LARGE SCALE GENOMIC DNA]</scope>
    <source>
        <strain evidence="1 2">NFM421</strain>
    </source>
</reference>
<reference key="2">
    <citation type="submission" date="2011-03" db="EMBL/GenBank/DDBJ databases">
        <title>Complete Genome Sequence of a beneficial plant roots-associated bacterium Pseudomonas brassicacearum.</title>
        <authorList>
            <person name="Ortet P."/>
            <person name="Barakat M."/>
            <person name="Lalaouna D."/>
            <person name="Fochesato S."/>
            <person name="Barbe V."/>
            <person name="Santaella C."/>
            <person name="Heulin T."/>
            <person name="Achouak W."/>
        </authorList>
    </citation>
    <scope>NUCLEOTIDE SEQUENCE</scope>
    <source>
        <strain>NFM421</strain>
    </source>
</reference>
<evidence type="ECO:0000313" key="2">
    <source>
        <dbReference type="Proteomes" id="UP000006692"/>
    </source>
</evidence>
<name>F2K9M9_PSEBN</name>